<organism evidence="2 3">
    <name type="scientific">Paraburkholderia franconis</name>
    <dbReference type="NCBI Taxonomy" id="2654983"/>
    <lineage>
        <taxon>Bacteria</taxon>
        <taxon>Pseudomonadati</taxon>
        <taxon>Pseudomonadota</taxon>
        <taxon>Betaproteobacteria</taxon>
        <taxon>Burkholderiales</taxon>
        <taxon>Burkholderiaceae</taxon>
        <taxon>Paraburkholderia</taxon>
    </lineage>
</organism>
<feature type="region of interest" description="Disordered" evidence="1">
    <location>
        <begin position="94"/>
        <end position="131"/>
    </location>
</feature>
<proteinExistence type="predicted"/>
<dbReference type="EMBL" id="WHNP01000003">
    <property type="protein sequence ID" value="MPW16181.1"/>
    <property type="molecule type" value="Genomic_DNA"/>
</dbReference>
<protein>
    <submittedName>
        <fullName evidence="2">Uncharacterized protein</fullName>
    </submittedName>
</protein>
<name>A0A7X1TEH3_9BURK</name>
<gene>
    <name evidence="2" type="ORF">GCT13_04370</name>
</gene>
<sequence length="131" mass="15101">MNRRTHSKKEVESALGYAEEHGWRVVPGTGCGHAWGRMYCPFNDSDCRCGEFCITSIWCTPRNAVSHARTLRRIVENCAPHRHKIVSLRVIAEAKRRARAQQQHGQQQEQQDPQEQQPGKDKEQTWNTPSH</sequence>
<evidence type="ECO:0000313" key="2">
    <source>
        <dbReference type="EMBL" id="MPW16181.1"/>
    </source>
</evidence>
<comment type="caution">
    <text evidence="2">The sequence shown here is derived from an EMBL/GenBank/DDBJ whole genome shotgun (WGS) entry which is preliminary data.</text>
</comment>
<dbReference type="AlphaFoldDB" id="A0A7X1TEH3"/>
<dbReference type="RefSeq" id="WP_152755524.1">
    <property type="nucleotide sequence ID" value="NZ_WHNP01000003.1"/>
</dbReference>
<accession>A0A7X1TEH3</accession>
<evidence type="ECO:0000313" key="3">
    <source>
        <dbReference type="Proteomes" id="UP000484381"/>
    </source>
</evidence>
<dbReference type="Proteomes" id="UP000484381">
    <property type="component" value="Unassembled WGS sequence"/>
</dbReference>
<keyword evidence="3" id="KW-1185">Reference proteome</keyword>
<evidence type="ECO:0000256" key="1">
    <source>
        <dbReference type="SAM" id="MobiDB-lite"/>
    </source>
</evidence>
<feature type="compositionally biased region" description="Low complexity" evidence="1">
    <location>
        <begin position="101"/>
        <end position="117"/>
    </location>
</feature>
<reference evidence="2 3" key="1">
    <citation type="submission" date="2019-10" db="EMBL/GenBank/DDBJ databases">
        <title>Paraburkholderia sp. isolated from nodules of Mimosa pudica from Brazilian Atlantic Forest soils.</title>
        <authorList>
            <person name="Paulitsch F."/>
            <person name="Hungria M."/>
            <person name="Dall'Agnol R."/>
        </authorList>
    </citation>
    <scope>NUCLEOTIDE SEQUENCE [LARGE SCALE GENOMIC DNA]</scope>
    <source>
        <strain evidence="2 3">CNPSo 3157</strain>
    </source>
</reference>